<evidence type="ECO:0000256" key="2">
    <source>
        <dbReference type="ARBA" id="ARBA00010718"/>
    </source>
</evidence>
<dbReference type="EMBL" id="CAJFDH010000006">
    <property type="protein sequence ID" value="CAD5231325.1"/>
    <property type="molecule type" value="Genomic_DNA"/>
</dbReference>
<sequence>MIVILTLTAAIINANDWGYDSHNGPESWIENCASGRKQSPIDIHAADVDYALINKMHFANYIRTGNVSVKNNGHSVMISGFANWGEHQPYIYGGDLETKYHLLQIHFHWGPTNDIGSEHTIGTLHYPIEIHLVHQKDGTKDLTVLPDNFYRYQGSLTTPGCGEQVIWTVFAEPLPITQKQLTMFRKLTSGSGNTFDLGNFRNTQPLNGRRIKYRGGADRHGICGHNFVMILSPNYLLFAMFIAAYNEFFN</sequence>
<dbReference type="Gene3D" id="3.10.200.10">
    <property type="entry name" value="Alpha carbonic anhydrase"/>
    <property type="match status" value="2"/>
</dbReference>
<accession>A0A811LSA7</accession>
<evidence type="ECO:0000256" key="6">
    <source>
        <dbReference type="ARBA" id="ARBA00023239"/>
    </source>
</evidence>
<evidence type="ECO:0000256" key="8">
    <source>
        <dbReference type="RuleBase" id="RU367011"/>
    </source>
</evidence>
<keyword evidence="6 8" id="KW-0456">Lyase</keyword>
<comment type="catalytic activity">
    <reaction evidence="7 8">
        <text>hydrogencarbonate + H(+) = CO2 + H2O</text>
        <dbReference type="Rhea" id="RHEA:10748"/>
        <dbReference type="ChEBI" id="CHEBI:15377"/>
        <dbReference type="ChEBI" id="CHEBI:15378"/>
        <dbReference type="ChEBI" id="CHEBI:16526"/>
        <dbReference type="ChEBI" id="CHEBI:17544"/>
        <dbReference type="EC" id="4.2.1.1"/>
    </reaction>
</comment>
<dbReference type="InterPro" id="IPR023561">
    <property type="entry name" value="Carbonic_anhydrase_a-class"/>
</dbReference>
<dbReference type="SMART" id="SM01057">
    <property type="entry name" value="Carb_anhydrase"/>
    <property type="match status" value="1"/>
</dbReference>
<dbReference type="AlphaFoldDB" id="A0A811LSA7"/>
<dbReference type="Proteomes" id="UP000783686">
    <property type="component" value="Unassembled WGS sequence"/>
</dbReference>
<organism evidence="11 12">
    <name type="scientific">Bursaphelenchus okinawaensis</name>
    <dbReference type="NCBI Taxonomy" id="465554"/>
    <lineage>
        <taxon>Eukaryota</taxon>
        <taxon>Metazoa</taxon>
        <taxon>Ecdysozoa</taxon>
        <taxon>Nematoda</taxon>
        <taxon>Chromadorea</taxon>
        <taxon>Rhabditida</taxon>
        <taxon>Tylenchina</taxon>
        <taxon>Tylenchomorpha</taxon>
        <taxon>Aphelenchoidea</taxon>
        <taxon>Aphelenchoididae</taxon>
        <taxon>Bursaphelenchus</taxon>
    </lineage>
</organism>
<feature type="transmembrane region" description="Helical" evidence="9">
    <location>
        <begin position="227"/>
        <end position="245"/>
    </location>
</feature>
<dbReference type="GO" id="GO:0008270">
    <property type="term" value="F:zinc ion binding"/>
    <property type="evidence" value="ECO:0007669"/>
    <property type="project" value="UniProtKB-UniRule"/>
</dbReference>
<comment type="function">
    <text evidence="8">Reversible hydration of carbon dioxide.</text>
</comment>
<dbReference type="Proteomes" id="UP000614601">
    <property type="component" value="Unassembled WGS sequence"/>
</dbReference>
<dbReference type="GO" id="GO:0004089">
    <property type="term" value="F:carbonate dehydratase activity"/>
    <property type="evidence" value="ECO:0007669"/>
    <property type="project" value="UniProtKB-UniRule"/>
</dbReference>
<keyword evidence="9" id="KW-0472">Membrane</keyword>
<dbReference type="PANTHER" id="PTHR18952">
    <property type="entry name" value="CARBONIC ANHYDRASE"/>
    <property type="match status" value="1"/>
</dbReference>
<keyword evidence="4 8" id="KW-0479">Metal-binding</keyword>
<keyword evidence="9" id="KW-1133">Transmembrane helix</keyword>
<evidence type="ECO:0000313" key="11">
    <source>
        <dbReference type="EMBL" id="CAD5231325.1"/>
    </source>
</evidence>
<evidence type="ECO:0000256" key="5">
    <source>
        <dbReference type="ARBA" id="ARBA00022833"/>
    </source>
</evidence>
<dbReference type="Pfam" id="PF00194">
    <property type="entry name" value="Carb_anhydrase"/>
    <property type="match status" value="2"/>
</dbReference>
<feature type="domain" description="Alpha-carbonic anhydrase" evidence="10">
    <location>
        <begin position="15"/>
        <end position="215"/>
    </location>
</feature>
<dbReference type="SUPFAM" id="SSF51069">
    <property type="entry name" value="Carbonic anhydrase"/>
    <property type="match status" value="1"/>
</dbReference>
<proteinExistence type="inferred from homology"/>
<dbReference type="InterPro" id="IPR001148">
    <property type="entry name" value="CA_dom"/>
</dbReference>
<dbReference type="CDD" id="cd00326">
    <property type="entry name" value="alpha_CA"/>
    <property type="match status" value="1"/>
</dbReference>
<keyword evidence="12" id="KW-1185">Reference proteome</keyword>
<keyword evidence="5 8" id="KW-0862">Zinc</keyword>
<comment type="similarity">
    <text evidence="2 8">Belongs to the alpha-carbonic anhydrase family.</text>
</comment>
<dbReference type="OrthoDB" id="429145at2759"/>
<comment type="cofactor">
    <cofactor evidence="1 8">
        <name>Zn(2+)</name>
        <dbReference type="ChEBI" id="CHEBI:29105"/>
    </cofactor>
</comment>
<evidence type="ECO:0000259" key="10">
    <source>
        <dbReference type="PROSITE" id="PS51144"/>
    </source>
</evidence>
<dbReference type="PANTHER" id="PTHR18952:SF141">
    <property type="entry name" value="CARBONIC ANHYDRASE"/>
    <property type="match status" value="1"/>
</dbReference>
<dbReference type="PROSITE" id="PS00162">
    <property type="entry name" value="ALPHA_CA_1"/>
    <property type="match status" value="1"/>
</dbReference>
<evidence type="ECO:0000256" key="7">
    <source>
        <dbReference type="ARBA" id="ARBA00048348"/>
    </source>
</evidence>
<dbReference type="InterPro" id="IPR018338">
    <property type="entry name" value="Carbonic_anhydrase_a-class_CS"/>
</dbReference>
<evidence type="ECO:0000256" key="1">
    <source>
        <dbReference type="ARBA" id="ARBA00001947"/>
    </source>
</evidence>
<keyword evidence="9" id="KW-0812">Transmembrane</keyword>
<dbReference type="EMBL" id="CAJFCW020000006">
    <property type="protein sequence ID" value="CAG9128719.1"/>
    <property type="molecule type" value="Genomic_DNA"/>
</dbReference>
<protein>
    <recommendedName>
        <fullName evidence="3 8">Carbonic anhydrase</fullName>
        <ecNumber evidence="3 8">4.2.1.1</ecNumber>
    </recommendedName>
</protein>
<evidence type="ECO:0000313" key="12">
    <source>
        <dbReference type="Proteomes" id="UP000614601"/>
    </source>
</evidence>
<comment type="caution">
    <text evidence="11">The sequence shown here is derived from an EMBL/GenBank/DDBJ whole genome shotgun (WGS) entry which is preliminary data.</text>
</comment>
<gene>
    <name evidence="11" type="ORF">BOKJ2_LOCUS14585</name>
</gene>
<dbReference type="PROSITE" id="PS51144">
    <property type="entry name" value="ALPHA_CA_2"/>
    <property type="match status" value="1"/>
</dbReference>
<evidence type="ECO:0000256" key="3">
    <source>
        <dbReference type="ARBA" id="ARBA00012925"/>
    </source>
</evidence>
<evidence type="ECO:0000256" key="4">
    <source>
        <dbReference type="ARBA" id="ARBA00022723"/>
    </source>
</evidence>
<evidence type="ECO:0000256" key="9">
    <source>
        <dbReference type="SAM" id="Phobius"/>
    </source>
</evidence>
<dbReference type="EC" id="4.2.1.1" evidence="3 8"/>
<dbReference type="GO" id="GO:0005737">
    <property type="term" value="C:cytoplasm"/>
    <property type="evidence" value="ECO:0007669"/>
    <property type="project" value="TreeGrafter"/>
</dbReference>
<reference evidence="11" key="1">
    <citation type="submission" date="2020-09" db="EMBL/GenBank/DDBJ databases">
        <authorList>
            <person name="Kikuchi T."/>
        </authorList>
    </citation>
    <scope>NUCLEOTIDE SEQUENCE</scope>
    <source>
        <strain evidence="11">SH1</strain>
    </source>
</reference>
<dbReference type="InterPro" id="IPR036398">
    <property type="entry name" value="CA_dom_sf"/>
</dbReference>
<name>A0A811LSA7_9BILA</name>